<dbReference type="Proteomes" id="UP001586593">
    <property type="component" value="Unassembled WGS sequence"/>
</dbReference>
<feature type="compositionally biased region" description="Polar residues" evidence="3">
    <location>
        <begin position="211"/>
        <end position="221"/>
    </location>
</feature>
<evidence type="ECO:0000256" key="3">
    <source>
        <dbReference type="SAM" id="MobiDB-lite"/>
    </source>
</evidence>
<name>A0ABR3XA97_9PEZI</name>
<reference evidence="4 5" key="1">
    <citation type="journal article" date="2024" name="Commun. Biol.">
        <title>Comparative genomic analysis of thermophilic fungi reveals convergent evolutionary adaptations and gene losses.</title>
        <authorList>
            <person name="Steindorff A.S."/>
            <person name="Aguilar-Pontes M.V."/>
            <person name="Robinson A.J."/>
            <person name="Andreopoulos B."/>
            <person name="LaButti K."/>
            <person name="Kuo A."/>
            <person name="Mondo S."/>
            <person name="Riley R."/>
            <person name="Otillar R."/>
            <person name="Haridas S."/>
            <person name="Lipzen A."/>
            <person name="Grimwood J."/>
            <person name="Schmutz J."/>
            <person name="Clum A."/>
            <person name="Reid I.D."/>
            <person name="Moisan M.C."/>
            <person name="Butler G."/>
            <person name="Nguyen T.T.M."/>
            <person name="Dewar K."/>
            <person name="Conant G."/>
            <person name="Drula E."/>
            <person name="Henrissat B."/>
            <person name="Hansel C."/>
            <person name="Singer S."/>
            <person name="Hutchinson M.I."/>
            <person name="de Vries R.P."/>
            <person name="Natvig D.O."/>
            <person name="Powell A.J."/>
            <person name="Tsang A."/>
            <person name="Grigoriev I.V."/>
        </authorList>
    </citation>
    <scope>NUCLEOTIDE SEQUENCE [LARGE SCALE GENOMIC DNA]</scope>
    <source>
        <strain evidence="4 5">ATCC 24622</strain>
    </source>
</reference>
<feature type="compositionally biased region" description="Polar residues" evidence="3">
    <location>
        <begin position="106"/>
        <end position="115"/>
    </location>
</feature>
<dbReference type="InterPro" id="IPR001806">
    <property type="entry name" value="Small_GTPase"/>
</dbReference>
<dbReference type="EMBL" id="JAZHXJ010000133">
    <property type="protein sequence ID" value="KAL1872765.1"/>
    <property type="molecule type" value="Genomic_DNA"/>
</dbReference>
<feature type="region of interest" description="Disordered" evidence="3">
    <location>
        <begin position="425"/>
        <end position="448"/>
    </location>
</feature>
<organism evidence="4 5">
    <name type="scientific">Phialemonium thermophilum</name>
    <dbReference type="NCBI Taxonomy" id="223376"/>
    <lineage>
        <taxon>Eukaryota</taxon>
        <taxon>Fungi</taxon>
        <taxon>Dikarya</taxon>
        <taxon>Ascomycota</taxon>
        <taxon>Pezizomycotina</taxon>
        <taxon>Sordariomycetes</taxon>
        <taxon>Sordariomycetidae</taxon>
        <taxon>Cephalothecales</taxon>
        <taxon>Cephalothecaceae</taxon>
        <taxon>Phialemonium</taxon>
    </lineage>
</organism>
<evidence type="ECO:0000256" key="1">
    <source>
        <dbReference type="ARBA" id="ARBA00022741"/>
    </source>
</evidence>
<accession>A0ABR3XA97</accession>
<keyword evidence="2" id="KW-0342">GTP-binding</keyword>
<gene>
    <name evidence="4" type="ORF">VTK73DRAFT_1371</name>
</gene>
<comment type="caution">
    <text evidence="4">The sequence shown here is derived from an EMBL/GenBank/DDBJ whole genome shotgun (WGS) entry which is preliminary data.</text>
</comment>
<feature type="compositionally biased region" description="Polar residues" evidence="3">
    <location>
        <begin position="28"/>
        <end position="45"/>
    </location>
</feature>
<feature type="compositionally biased region" description="Polar residues" evidence="3">
    <location>
        <begin position="477"/>
        <end position="486"/>
    </location>
</feature>
<feature type="region of interest" description="Disordered" evidence="3">
    <location>
        <begin position="475"/>
        <end position="516"/>
    </location>
</feature>
<sequence>MKFTTSAYPPLYDPALTLNSRRFFTVSSQLSPPTTPVTRPLQTSHGLLPTHHPLQQGVLEAATSDTEPRPRSAASSTVSNPASQPRSQDGPQNPKEKAGLPAQPFRETQQSQNGQETRRVEAIEVDAPPASRLCDDCVREANTYLVELTNYPALHQHKVREQVLNKGDYDAVLLVYDVGDRSTFEAIPGLAAEVPVSRERKHRGYRRHHQYATTEPKNSGTEARMKRYRSSMWRGSARHSPTTARIETENGGFEMENSGNFAKDPTKQNIRERKGFRDRFGVGEIVVALVGNKSDIDIDCDACGTHGDIIDEDMLLLEEKRGVLQEVDVEERSLLHPLYRESRLFGPKTDILNGDDSEDILFSPPLSPLSLATQRRGLRDVLDGDAMARARARTAKPWETRSGAAAEDGEGLDAARHSVLSADHGLTGQRTSVLSRRSVRSMQEGREKHMPRMPITLRNNSNATTTTKTDAIESWLRTGSPTTATGNKERAQKDRTNESATNRRGEKEHEEGSEVTTAAACGRQVAPAEGEALARSLLLNVPFLETSAKTGENVEEAFGALVCAVLRETGRAVVTRGTLDEVEIKKCRKKHGQGKQEPATPLLTKTRHATVNRGHERKSVAAATVLMDDGADGVGEAVFEDVPLGGPDGPNPSSTSSQKRLGETMLERFTKLFTRKSAVMVADVAG</sequence>
<evidence type="ECO:0000313" key="4">
    <source>
        <dbReference type="EMBL" id="KAL1872765.1"/>
    </source>
</evidence>
<dbReference type="Gene3D" id="3.40.50.300">
    <property type="entry name" value="P-loop containing nucleotide triphosphate hydrolases"/>
    <property type="match status" value="1"/>
</dbReference>
<feature type="region of interest" description="Disordered" evidence="3">
    <location>
        <begin position="199"/>
        <end position="223"/>
    </location>
</feature>
<dbReference type="Pfam" id="PF00071">
    <property type="entry name" value="Ras"/>
    <property type="match status" value="1"/>
</dbReference>
<dbReference type="InterPro" id="IPR027417">
    <property type="entry name" value="P-loop_NTPase"/>
</dbReference>
<dbReference type="InterPro" id="IPR020849">
    <property type="entry name" value="Small_GTPase_Ras-type"/>
</dbReference>
<keyword evidence="5" id="KW-1185">Reference proteome</keyword>
<evidence type="ECO:0000256" key="2">
    <source>
        <dbReference type="ARBA" id="ARBA00023134"/>
    </source>
</evidence>
<dbReference type="SUPFAM" id="SSF52540">
    <property type="entry name" value="P-loop containing nucleoside triphosphate hydrolases"/>
    <property type="match status" value="1"/>
</dbReference>
<feature type="region of interest" description="Disordered" evidence="3">
    <location>
        <begin position="28"/>
        <end position="122"/>
    </location>
</feature>
<feature type="compositionally biased region" description="Basic residues" evidence="3">
    <location>
        <begin position="199"/>
        <end position="210"/>
    </location>
</feature>
<feature type="compositionally biased region" description="Polar residues" evidence="3">
    <location>
        <begin position="73"/>
        <end position="91"/>
    </location>
</feature>
<feature type="compositionally biased region" description="Basic and acidic residues" evidence="3">
    <location>
        <begin position="487"/>
        <end position="512"/>
    </location>
</feature>
<keyword evidence="1" id="KW-0547">Nucleotide-binding</keyword>
<evidence type="ECO:0000313" key="5">
    <source>
        <dbReference type="Proteomes" id="UP001586593"/>
    </source>
</evidence>
<protein>
    <submittedName>
        <fullName evidence="4">Uncharacterized protein</fullName>
    </submittedName>
</protein>
<feature type="region of interest" description="Disordered" evidence="3">
    <location>
        <begin position="638"/>
        <end position="660"/>
    </location>
</feature>
<proteinExistence type="predicted"/>
<dbReference type="PANTHER" id="PTHR24070">
    <property type="entry name" value="RAS, DI-RAS, AND RHEB FAMILY MEMBERS OF SMALL GTPASE SUPERFAMILY"/>
    <property type="match status" value="1"/>
</dbReference>